<sequence>MPEYIKRLQERRANVWEQAKTLLDTAEAEKRELTAEEEQTYQRLNADLDAIDARAKDMAAAEQRTKDADEAFRALLDKDPAPEARGTAADQETKRVRDWLTGVSGRSLDITPDQRIPLDQRTLSKLSAGAGANTVPISFYNQLVQHMIETSGVLAAGPTVLRTATGEQLQIPKTTAHSASAGIVAEAGTLTANEPTFGQVSLDAYKYGFLLQVSHELANDTGVDLLGYLAMQAGRALGNGFGAHLVTGTGSSQPNGVLTASTLGKTGSASVAGAPNADELIDLYYSVIAPYRNSTSCGWMMRDATIATVRKLKDGNGQYVWQPALTLGSPDMILGKPVYTDPSMPAVALGAKSILFGDFSTYFVREVESLRFERSDDFAFNTDLITYRAILRGDGDQVDTTGAIKHFIGNAA</sequence>
<accession>A0ABV3CTX6</accession>
<evidence type="ECO:0000256" key="2">
    <source>
        <dbReference type="SAM" id="Coils"/>
    </source>
</evidence>
<reference evidence="4 5" key="1">
    <citation type="submission" date="2024-06" db="EMBL/GenBank/DDBJ databases">
        <title>The Natural Products Discovery Center: Release of the First 8490 Sequenced Strains for Exploring Actinobacteria Biosynthetic Diversity.</title>
        <authorList>
            <person name="Kalkreuter E."/>
            <person name="Kautsar S.A."/>
            <person name="Yang D."/>
            <person name="Bader C.D."/>
            <person name="Teijaro C.N."/>
            <person name="Fluegel L."/>
            <person name="Davis C.M."/>
            <person name="Simpson J.R."/>
            <person name="Lauterbach L."/>
            <person name="Steele A.D."/>
            <person name="Gui C."/>
            <person name="Meng S."/>
            <person name="Li G."/>
            <person name="Viehrig K."/>
            <person name="Ye F."/>
            <person name="Su P."/>
            <person name="Kiefer A.F."/>
            <person name="Nichols A."/>
            <person name="Cepeda A.J."/>
            <person name="Yan W."/>
            <person name="Fan B."/>
            <person name="Jiang Y."/>
            <person name="Adhikari A."/>
            <person name="Zheng C.-J."/>
            <person name="Schuster L."/>
            <person name="Cowan T.M."/>
            <person name="Smanski M.J."/>
            <person name="Chevrette M.G."/>
            <person name="De Carvalho L.P.S."/>
            <person name="Shen B."/>
        </authorList>
    </citation>
    <scope>NUCLEOTIDE SEQUENCE [LARGE SCALE GENOMIC DNA]</scope>
    <source>
        <strain evidence="4 5">NPDC045705</strain>
    </source>
</reference>
<feature type="domain" description="Phage capsid-like C-terminal" evidence="3">
    <location>
        <begin position="131"/>
        <end position="401"/>
    </location>
</feature>
<keyword evidence="5" id="KW-1185">Reference proteome</keyword>
<evidence type="ECO:0000313" key="5">
    <source>
        <dbReference type="Proteomes" id="UP001551210"/>
    </source>
</evidence>
<name>A0ABV3CTX6_STREX</name>
<dbReference type="RefSeq" id="WP_359205690.1">
    <property type="nucleotide sequence ID" value="NZ_JBEZAM010000008.1"/>
</dbReference>
<dbReference type="Gene3D" id="3.30.2400.10">
    <property type="entry name" value="Major capsid protein gp5"/>
    <property type="match status" value="1"/>
</dbReference>
<dbReference type="InterPro" id="IPR054612">
    <property type="entry name" value="Phage_capsid-like_C"/>
</dbReference>
<evidence type="ECO:0000313" key="4">
    <source>
        <dbReference type="EMBL" id="MEU7293336.1"/>
    </source>
</evidence>
<dbReference type="Gene3D" id="3.30.2320.10">
    <property type="entry name" value="hypothetical protein PF0899 domain"/>
    <property type="match status" value="1"/>
</dbReference>
<comment type="caution">
    <text evidence="4">The sequence shown here is derived from an EMBL/GenBank/DDBJ whole genome shotgun (WGS) entry which is preliminary data.</text>
</comment>
<dbReference type="SUPFAM" id="SSF56563">
    <property type="entry name" value="Major capsid protein gp5"/>
    <property type="match status" value="1"/>
</dbReference>
<keyword evidence="2" id="KW-0175">Coiled coil</keyword>
<gene>
    <name evidence="4" type="ORF">AB0A76_09050</name>
</gene>
<feature type="coiled-coil region" evidence="2">
    <location>
        <begin position="16"/>
        <end position="54"/>
    </location>
</feature>
<evidence type="ECO:0000259" key="3">
    <source>
        <dbReference type="Pfam" id="PF05065"/>
    </source>
</evidence>
<dbReference type="InterPro" id="IPR024455">
    <property type="entry name" value="Phage_capsid"/>
</dbReference>
<comment type="subcellular location">
    <subcellularLocation>
        <location evidence="1">Virion</location>
    </subcellularLocation>
</comment>
<dbReference type="Pfam" id="PF05065">
    <property type="entry name" value="Phage_capsid"/>
    <property type="match status" value="1"/>
</dbReference>
<organism evidence="4 5">
    <name type="scientific">Streptomyces exfoliatus</name>
    <name type="common">Streptomyces hydrogenans</name>
    <dbReference type="NCBI Taxonomy" id="1905"/>
    <lineage>
        <taxon>Bacteria</taxon>
        <taxon>Bacillati</taxon>
        <taxon>Actinomycetota</taxon>
        <taxon>Actinomycetes</taxon>
        <taxon>Kitasatosporales</taxon>
        <taxon>Streptomycetaceae</taxon>
        <taxon>Streptomyces</taxon>
    </lineage>
</organism>
<proteinExistence type="predicted"/>
<dbReference type="NCBIfam" id="TIGR01554">
    <property type="entry name" value="major_cap_HK97"/>
    <property type="match status" value="1"/>
</dbReference>
<dbReference type="EMBL" id="JBEZAM010000008">
    <property type="protein sequence ID" value="MEU7293336.1"/>
    <property type="molecule type" value="Genomic_DNA"/>
</dbReference>
<protein>
    <submittedName>
        <fullName evidence="4">Phage major capsid protein</fullName>
    </submittedName>
</protein>
<evidence type="ECO:0000256" key="1">
    <source>
        <dbReference type="ARBA" id="ARBA00004328"/>
    </source>
</evidence>
<dbReference type="Proteomes" id="UP001551210">
    <property type="component" value="Unassembled WGS sequence"/>
</dbReference>